<comment type="caution">
    <text evidence="1">The sequence shown here is derived from an EMBL/GenBank/DDBJ whole genome shotgun (WGS) entry which is preliminary data.</text>
</comment>
<dbReference type="Proteomes" id="UP000188929">
    <property type="component" value="Unassembled WGS sequence"/>
</dbReference>
<evidence type="ECO:0008006" key="3">
    <source>
        <dbReference type="Google" id="ProtNLM"/>
    </source>
</evidence>
<evidence type="ECO:0000313" key="1">
    <source>
        <dbReference type="EMBL" id="ONH32793.1"/>
    </source>
</evidence>
<organism evidence="1 2">
    <name type="scientific">Pseudofrankia asymbiotica</name>
    <dbReference type="NCBI Taxonomy" id="1834516"/>
    <lineage>
        <taxon>Bacteria</taxon>
        <taxon>Bacillati</taxon>
        <taxon>Actinomycetota</taxon>
        <taxon>Actinomycetes</taxon>
        <taxon>Frankiales</taxon>
        <taxon>Frankiaceae</taxon>
        <taxon>Pseudofrankia</taxon>
    </lineage>
</organism>
<name>A0A1V2IHY4_9ACTN</name>
<dbReference type="AlphaFoldDB" id="A0A1V2IHY4"/>
<reference evidence="2" key="1">
    <citation type="submission" date="2016-10" db="EMBL/GenBank/DDBJ databases">
        <title>Frankia sp. NRRL B-16386 Genome sequencing.</title>
        <authorList>
            <person name="Ghodhbane-Gtari F."/>
            <person name="Swanson E."/>
            <person name="Gueddou A."/>
            <person name="Hezbri K."/>
            <person name="Ktari K."/>
            <person name="Nouioui I."/>
            <person name="Morris K."/>
            <person name="Simpson S."/>
            <person name="Abebe-Akele F."/>
            <person name="Thomas K."/>
            <person name="Gtari M."/>
            <person name="Tisa L.S."/>
        </authorList>
    </citation>
    <scope>NUCLEOTIDE SEQUENCE [LARGE SCALE GENOMIC DNA]</scope>
    <source>
        <strain evidence="2">NRRL B-16386</strain>
    </source>
</reference>
<dbReference type="EMBL" id="MOMC01000008">
    <property type="protein sequence ID" value="ONH32793.1"/>
    <property type="molecule type" value="Genomic_DNA"/>
</dbReference>
<dbReference type="RefSeq" id="WP_076813486.1">
    <property type="nucleotide sequence ID" value="NZ_MOMC01000008.1"/>
</dbReference>
<sequence length="108" mass="11675">MPDETWETALEDSAQLLPVRREVAERFPGMVSTISIGFGAMKQVSPTRVNVSFVLRFTDKKVPGIASTGEFSSTTDGMAVLVDGHWLVSGETYCSKIDMLMGSGLTCP</sequence>
<dbReference type="OrthoDB" id="3212287at2"/>
<keyword evidence="2" id="KW-1185">Reference proteome</keyword>
<proteinExistence type="predicted"/>
<accession>A0A1V2IHY4</accession>
<evidence type="ECO:0000313" key="2">
    <source>
        <dbReference type="Proteomes" id="UP000188929"/>
    </source>
</evidence>
<gene>
    <name evidence="1" type="ORF">BL253_03380</name>
</gene>
<protein>
    <recommendedName>
        <fullName evidence="3">SnoaL-like domain-containing protein</fullName>
    </recommendedName>
</protein>